<organism evidence="2 3">
    <name type="scientific">Floridaenema evergladense BLCC-F167</name>
    <dbReference type="NCBI Taxonomy" id="3153639"/>
    <lineage>
        <taxon>Bacteria</taxon>
        <taxon>Bacillati</taxon>
        <taxon>Cyanobacteriota</taxon>
        <taxon>Cyanophyceae</taxon>
        <taxon>Oscillatoriophycideae</taxon>
        <taxon>Aerosakkonematales</taxon>
        <taxon>Aerosakkonemataceae</taxon>
        <taxon>Floridanema</taxon>
        <taxon>Floridanema evergladense</taxon>
    </lineage>
</organism>
<protein>
    <submittedName>
        <fullName evidence="2">Uncharacterized protein</fullName>
    </submittedName>
</protein>
<keyword evidence="1" id="KW-0472">Membrane</keyword>
<keyword evidence="1" id="KW-1133">Transmembrane helix</keyword>
<dbReference type="RefSeq" id="WP_413277984.1">
    <property type="nucleotide sequence ID" value="NZ_JBHFNT010000116.1"/>
</dbReference>
<dbReference type="Proteomes" id="UP001576780">
    <property type="component" value="Unassembled WGS sequence"/>
</dbReference>
<comment type="caution">
    <text evidence="2">The sequence shown here is derived from an EMBL/GenBank/DDBJ whole genome shotgun (WGS) entry which is preliminary data.</text>
</comment>
<name>A0ABV4WKI0_9CYAN</name>
<keyword evidence="1" id="KW-0812">Transmembrane</keyword>
<feature type="transmembrane region" description="Helical" evidence="1">
    <location>
        <begin position="41"/>
        <end position="60"/>
    </location>
</feature>
<accession>A0ABV4WKI0</accession>
<keyword evidence="3" id="KW-1185">Reference proteome</keyword>
<evidence type="ECO:0000256" key="1">
    <source>
        <dbReference type="SAM" id="Phobius"/>
    </source>
</evidence>
<dbReference type="EMBL" id="JBHFNT010000116">
    <property type="protein sequence ID" value="MFB2835574.1"/>
    <property type="molecule type" value="Genomic_DNA"/>
</dbReference>
<reference evidence="2 3" key="1">
    <citation type="submission" date="2024-09" db="EMBL/GenBank/DDBJ databases">
        <title>Floridaenema gen nov. (Aerosakkonemataceae, Aerosakkonematales ord. nov., Cyanobacteria) from benthic tropical and subtropical fresh waters, with the description of four new species.</title>
        <authorList>
            <person name="Moretto J.A."/>
            <person name="Berthold D.E."/>
            <person name="Lefler F.W."/>
            <person name="Huang I.-S."/>
            <person name="Laughinghouse H. IV."/>
        </authorList>
    </citation>
    <scope>NUCLEOTIDE SEQUENCE [LARGE SCALE GENOMIC DNA]</scope>
    <source>
        <strain evidence="2 3">BLCC-F167</strain>
    </source>
</reference>
<evidence type="ECO:0000313" key="3">
    <source>
        <dbReference type="Proteomes" id="UP001576780"/>
    </source>
</evidence>
<evidence type="ECO:0000313" key="2">
    <source>
        <dbReference type="EMBL" id="MFB2835574.1"/>
    </source>
</evidence>
<proteinExistence type="predicted"/>
<gene>
    <name evidence="2" type="ORF">ACE1CA_13665</name>
</gene>
<sequence>MRSRSVLSCISLFSAKFGKCDRVACSLAYRSFLCWWEKVRWIVFGYAIAFCLLMILRSLVNSFCGKIGK</sequence>